<dbReference type="RefSeq" id="WP_284349203.1">
    <property type="nucleotide sequence ID" value="NZ_BRXS01000002.1"/>
</dbReference>
<sequence>MPRFTALQSATGFDPLRNFLVVGEGRSSFLLLHDARVENLKFDATKLDVRAVTRTDYSRYAHVLQDQFMAWGLVAEESARGFAGAMHAAATYGGLAHLLSVRGKVRSQSRIRATRRGVTAELHVAVVPQKMVTVAFRFVQHRDASGAMITLSRWTPYDRRRLSNMLNWVYGPQLNVTFDVVDADWARVDQHLGHPIDDEAFLRHIVGKKHPSADLTVFFLGNGWKSQKSEVAGTMFYEEGAAVVVDDSQIPVTDGADRFAVTLAHEVAHYLRDAQSGFRGHHDRPGVLLSGGTESTVLDKQLVYDMNPPPA</sequence>
<dbReference type="Proteomes" id="UP001161325">
    <property type="component" value="Unassembled WGS sequence"/>
</dbReference>
<accession>A0AA37Q521</accession>
<dbReference type="EMBL" id="BRXS01000002">
    <property type="protein sequence ID" value="GLC24757.1"/>
    <property type="molecule type" value="Genomic_DNA"/>
</dbReference>
<keyword evidence="2" id="KW-1185">Reference proteome</keyword>
<evidence type="ECO:0000313" key="2">
    <source>
        <dbReference type="Proteomes" id="UP001161325"/>
    </source>
</evidence>
<reference evidence="1" key="1">
    <citation type="submission" date="2022-08" db="EMBL/GenBank/DDBJ databases">
        <title>Draft genome sequencing of Roseisolibacter agri AW1220.</title>
        <authorList>
            <person name="Tobiishi Y."/>
            <person name="Tonouchi A."/>
        </authorList>
    </citation>
    <scope>NUCLEOTIDE SEQUENCE</scope>
    <source>
        <strain evidence="1">AW1220</strain>
    </source>
</reference>
<comment type="caution">
    <text evidence="1">The sequence shown here is derived from an EMBL/GenBank/DDBJ whole genome shotgun (WGS) entry which is preliminary data.</text>
</comment>
<protein>
    <submittedName>
        <fullName evidence="1">Uncharacterized protein</fullName>
    </submittedName>
</protein>
<name>A0AA37Q521_9BACT</name>
<dbReference type="AlphaFoldDB" id="A0AA37Q521"/>
<organism evidence="1 2">
    <name type="scientific">Roseisolibacter agri</name>
    <dbReference type="NCBI Taxonomy" id="2014610"/>
    <lineage>
        <taxon>Bacteria</taxon>
        <taxon>Pseudomonadati</taxon>
        <taxon>Gemmatimonadota</taxon>
        <taxon>Gemmatimonadia</taxon>
        <taxon>Gemmatimonadales</taxon>
        <taxon>Gemmatimonadaceae</taxon>
        <taxon>Roseisolibacter</taxon>
    </lineage>
</organism>
<proteinExistence type="predicted"/>
<evidence type="ECO:0000313" key="1">
    <source>
        <dbReference type="EMBL" id="GLC24757.1"/>
    </source>
</evidence>
<gene>
    <name evidence="1" type="ORF">rosag_12700</name>
</gene>